<evidence type="ECO:0000259" key="8">
    <source>
        <dbReference type="Pfam" id="PF23598"/>
    </source>
</evidence>
<dbReference type="InterPro" id="IPR042197">
    <property type="entry name" value="Apaf_helical"/>
</dbReference>
<dbReference type="FunFam" id="1.10.10.10:FF:000322">
    <property type="entry name" value="Probable disease resistance protein At1g63360"/>
    <property type="match status" value="1"/>
</dbReference>
<evidence type="ECO:0000256" key="3">
    <source>
        <dbReference type="ARBA" id="ARBA00022737"/>
    </source>
</evidence>
<dbReference type="Gene3D" id="3.80.10.10">
    <property type="entry name" value="Ribonuclease Inhibitor"/>
    <property type="match status" value="1"/>
</dbReference>
<keyword evidence="2" id="KW-0433">Leucine-rich repeat</keyword>
<dbReference type="InterPro" id="IPR044974">
    <property type="entry name" value="Disease_R_plants"/>
</dbReference>
<protein>
    <submittedName>
        <fullName evidence="9">Uncharacterized protein</fullName>
    </submittedName>
</protein>
<dbReference type="PANTHER" id="PTHR23155:SF1185">
    <property type="entry name" value="DISEASE RESISTANCE RPP8-LIKE PROTEIN 3-RELATED"/>
    <property type="match status" value="1"/>
</dbReference>
<dbReference type="PANTHER" id="PTHR23155">
    <property type="entry name" value="DISEASE RESISTANCE PROTEIN RP"/>
    <property type="match status" value="1"/>
</dbReference>
<dbReference type="EMBL" id="GHES01012671">
    <property type="protein sequence ID" value="MPA43230.1"/>
    <property type="molecule type" value="Transcribed_RNA"/>
</dbReference>
<evidence type="ECO:0000313" key="9">
    <source>
        <dbReference type="EMBL" id="MPA43230.1"/>
    </source>
</evidence>
<dbReference type="InterPro" id="IPR058922">
    <property type="entry name" value="WHD_DRP"/>
</dbReference>
<evidence type="ECO:0000256" key="1">
    <source>
        <dbReference type="ARBA" id="ARBA00008894"/>
    </source>
</evidence>
<dbReference type="InterPro" id="IPR055414">
    <property type="entry name" value="LRR_R13L4/SHOC2-like"/>
</dbReference>
<dbReference type="InterPro" id="IPR027417">
    <property type="entry name" value="P-loop_NTPase"/>
</dbReference>
<keyword evidence="4" id="KW-0547">Nucleotide-binding</keyword>
<dbReference type="InterPro" id="IPR036388">
    <property type="entry name" value="WH-like_DNA-bd_sf"/>
</dbReference>
<gene>
    <name evidence="9" type="ORF">Din_012671</name>
</gene>
<dbReference type="SUPFAM" id="SSF52058">
    <property type="entry name" value="L domain-like"/>
    <property type="match status" value="1"/>
</dbReference>
<dbReference type="Pfam" id="PF23559">
    <property type="entry name" value="WHD_DRP"/>
    <property type="match status" value="1"/>
</dbReference>
<proteinExistence type="inferred from homology"/>
<dbReference type="Pfam" id="PF23598">
    <property type="entry name" value="LRR_14"/>
    <property type="match status" value="1"/>
</dbReference>
<reference evidence="9" key="1">
    <citation type="submission" date="2019-08" db="EMBL/GenBank/DDBJ databases">
        <title>Reference gene set and small RNA set construction with multiple tissues from Davidia involucrata Baill.</title>
        <authorList>
            <person name="Yang H."/>
            <person name="Zhou C."/>
            <person name="Li G."/>
            <person name="Wang J."/>
            <person name="Gao P."/>
            <person name="Wang M."/>
            <person name="Wang R."/>
            <person name="Zhao Y."/>
        </authorList>
    </citation>
    <scope>NUCLEOTIDE SEQUENCE</scope>
    <source>
        <tissue evidence="9">Mixed with DoveR01_LX</tissue>
    </source>
</reference>
<evidence type="ECO:0000256" key="4">
    <source>
        <dbReference type="ARBA" id="ARBA00022741"/>
    </source>
</evidence>
<dbReference type="SUPFAM" id="SSF52540">
    <property type="entry name" value="P-loop containing nucleoside triphosphate hydrolases"/>
    <property type="match status" value="1"/>
</dbReference>
<dbReference type="Gene3D" id="1.10.10.10">
    <property type="entry name" value="Winged helix-like DNA-binding domain superfamily/Winged helix DNA-binding domain"/>
    <property type="match status" value="1"/>
</dbReference>
<dbReference type="GO" id="GO:0098542">
    <property type="term" value="P:defense response to other organism"/>
    <property type="evidence" value="ECO:0007669"/>
    <property type="project" value="TreeGrafter"/>
</dbReference>
<dbReference type="InterPro" id="IPR032675">
    <property type="entry name" value="LRR_dom_sf"/>
</dbReference>
<accession>A0A5B6ZG49</accession>
<keyword evidence="6" id="KW-0067">ATP-binding</keyword>
<sequence>MEKVGKAMVGRCGGLPLAIILLGGILATKHTFSEWETVNQNLNLYLSNSKGWRGVEEVLAFSYHDLPYQFKQCFLYLGNFPEDKEINAKKLYHMWVAEGIVSSSEEGEETMMDVAERCLVELAQRCMVQVRVKKVWSSITGNGRFKSCRLHDLMRDLCLSKVKEEKFFSIIDFRHGNVEQPVLEDSSSTRKIRRLAIYRPPDEVGKITLALGKEKAQHVRSLLFFYFYGRSSFWEQMITNLKDFKLLRVLNLEELEQIIELPEAIGKLIHLRYLSLRYSDFNKLPSSIGNLGYLQTLDLRVSNQYLRIPNVLWKMEQLRHLYLPYFDIEGVDYKLRLDGLSNLETLTVFKSRYCDFKDLLKLTNLRKLKAAIDNKEQLGDFVMADITTKNRQWCSFLYIECSFCSEEELTLLRRVLGRAAIIFANCI</sequence>
<evidence type="ECO:0000259" key="7">
    <source>
        <dbReference type="Pfam" id="PF23559"/>
    </source>
</evidence>
<evidence type="ECO:0000256" key="5">
    <source>
        <dbReference type="ARBA" id="ARBA00022821"/>
    </source>
</evidence>
<keyword evidence="3" id="KW-0677">Repeat</keyword>
<dbReference type="GO" id="GO:0043531">
    <property type="term" value="F:ADP binding"/>
    <property type="evidence" value="ECO:0007669"/>
    <property type="project" value="InterPro"/>
</dbReference>
<evidence type="ECO:0000256" key="6">
    <source>
        <dbReference type="ARBA" id="ARBA00022840"/>
    </source>
</evidence>
<comment type="similarity">
    <text evidence="1">Belongs to the disease resistance NB-LRR family.</text>
</comment>
<organism evidence="9">
    <name type="scientific">Davidia involucrata</name>
    <name type="common">Dove tree</name>
    <dbReference type="NCBI Taxonomy" id="16924"/>
    <lineage>
        <taxon>Eukaryota</taxon>
        <taxon>Viridiplantae</taxon>
        <taxon>Streptophyta</taxon>
        <taxon>Embryophyta</taxon>
        <taxon>Tracheophyta</taxon>
        <taxon>Spermatophyta</taxon>
        <taxon>Magnoliopsida</taxon>
        <taxon>eudicotyledons</taxon>
        <taxon>Gunneridae</taxon>
        <taxon>Pentapetalae</taxon>
        <taxon>asterids</taxon>
        <taxon>Cornales</taxon>
        <taxon>Nyssaceae</taxon>
        <taxon>Davidia</taxon>
    </lineage>
</organism>
<dbReference type="Gene3D" id="1.10.8.430">
    <property type="entry name" value="Helical domain of apoptotic protease-activating factors"/>
    <property type="match status" value="1"/>
</dbReference>
<feature type="domain" description="Disease resistance protein winged helix" evidence="7">
    <location>
        <begin position="80"/>
        <end position="158"/>
    </location>
</feature>
<feature type="domain" description="Disease resistance R13L4/SHOC-2-like LRR" evidence="8">
    <location>
        <begin position="218"/>
        <end position="375"/>
    </location>
</feature>
<name>A0A5B6ZG49_DAVIN</name>
<dbReference type="GO" id="GO:0005524">
    <property type="term" value="F:ATP binding"/>
    <property type="evidence" value="ECO:0007669"/>
    <property type="project" value="UniProtKB-KW"/>
</dbReference>
<evidence type="ECO:0000256" key="2">
    <source>
        <dbReference type="ARBA" id="ARBA00022614"/>
    </source>
</evidence>
<keyword evidence="5" id="KW-0611">Plant defense</keyword>
<dbReference type="AlphaFoldDB" id="A0A5B6ZG49"/>